<evidence type="ECO:0000256" key="2">
    <source>
        <dbReference type="ARBA" id="ARBA00006247"/>
    </source>
</evidence>
<dbReference type="SUPFAM" id="SSF53187">
    <property type="entry name" value="Zn-dependent exopeptidases"/>
    <property type="match status" value="1"/>
</dbReference>
<dbReference type="InterPro" id="IPR002933">
    <property type="entry name" value="Peptidase_M20"/>
</dbReference>
<evidence type="ECO:0000256" key="1">
    <source>
        <dbReference type="ARBA" id="ARBA00001947"/>
    </source>
</evidence>
<evidence type="ECO:0000256" key="4">
    <source>
        <dbReference type="ARBA" id="ARBA00022801"/>
    </source>
</evidence>
<sequence length="406" mass="43323">MAVGMGAEDCPGEANCGDSLMSGQDMNRRALELLERLIAIPSVNPHYGEGARGEMELSRFIESYCLDAGLKVSRQPVMAGRDNLIIELRTGHPDSVLLFEAHMDTVSLGSMDRPLEAVYRDGRLYGRGACDTKGSLAAMIAAMETCAAEPELLGSDLVLCASVDEEHAFRGLLKFLELDMPISGAVVGEPTELKIVVAHKGCVRFAVHVLGKAAHSSVPHEGENAIVAMSKIIRHITEQLAPGLADIQDPLCGPATVSIGTIAGGDQINIVPDRCTIRVDRRIIPGEDPEIVMSGIERELEAFCAMEGIRFAVERLLLDYALATPHDAGIVTAARETAGRIGLPGGIHGETYGSDASKLQGMKGIPSIVYGPGSIAQAHSKEEWVPVSDIGDAARFYVELARSFRA</sequence>
<keyword evidence="8" id="KW-1185">Reference proteome</keyword>
<dbReference type="PANTHER" id="PTHR43808:SF8">
    <property type="entry name" value="PEPTIDASE M20 DIMERISATION DOMAIN-CONTAINING PROTEIN"/>
    <property type="match status" value="1"/>
</dbReference>
<proteinExistence type="inferred from homology"/>
<keyword evidence="3" id="KW-0479">Metal-binding</keyword>
<comment type="similarity">
    <text evidence="2">Belongs to the peptidase M20A family.</text>
</comment>
<comment type="cofactor">
    <cofactor evidence="1">
        <name>Zn(2+)</name>
        <dbReference type="ChEBI" id="CHEBI:29105"/>
    </cofactor>
</comment>
<keyword evidence="4" id="KW-0378">Hydrolase</keyword>
<accession>A0ABV6JH73</accession>
<dbReference type="CDD" id="cd03894">
    <property type="entry name" value="M20_ArgE"/>
    <property type="match status" value="1"/>
</dbReference>
<dbReference type="PROSITE" id="PS00758">
    <property type="entry name" value="ARGE_DAPE_CPG2_1"/>
    <property type="match status" value="1"/>
</dbReference>
<name>A0ABV6JH73_9BACL</name>
<dbReference type="InterPro" id="IPR050072">
    <property type="entry name" value="Peptidase_M20A"/>
</dbReference>
<organism evidence="7 8">
    <name type="scientific">Paenibacillus mendelii</name>
    <dbReference type="NCBI Taxonomy" id="206163"/>
    <lineage>
        <taxon>Bacteria</taxon>
        <taxon>Bacillati</taxon>
        <taxon>Bacillota</taxon>
        <taxon>Bacilli</taxon>
        <taxon>Bacillales</taxon>
        <taxon>Paenibacillaceae</taxon>
        <taxon>Paenibacillus</taxon>
    </lineage>
</organism>
<evidence type="ECO:0000256" key="5">
    <source>
        <dbReference type="ARBA" id="ARBA00022833"/>
    </source>
</evidence>
<dbReference type="Proteomes" id="UP001589818">
    <property type="component" value="Unassembled WGS sequence"/>
</dbReference>
<dbReference type="Pfam" id="PF07687">
    <property type="entry name" value="M20_dimer"/>
    <property type="match status" value="1"/>
</dbReference>
<evidence type="ECO:0000313" key="7">
    <source>
        <dbReference type="EMBL" id="MFC0395256.1"/>
    </source>
</evidence>
<feature type="domain" description="Peptidase M20 dimerisation" evidence="6">
    <location>
        <begin position="197"/>
        <end position="302"/>
    </location>
</feature>
<evidence type="ECO:0000313" key="8">
    <source>
        <dbReference type="Proteomes" id="UP001589818"/>
    </source>
</evidence>
<dbReference type="RefSeq" id="WP_204816377.1">
    <property type="nucleotide sequence ID" value="NZ_JANHOF010000001.1"/>
</dbReference>
<dbReference type="Pfam" id="PF01546">
    <property type="entry name" value="Peptidase_M20"/>
    <property type="match status" value="1"/>
</dbReference>
<dbReference type="Gene3D" id="3.30.70.360">
    <property type="match status" value="1"/>
</dbReference>
<evidence type="ECO:0000259" key="6">
    <source>
        <dbReference type="Pfam" id="PF07687"/>
    </source>
</evidence>
<dbReference type="SUPFAM" id="SSF55031">
    <property type="entry name" value="Bacterial exopeptidase dimerisation domain"/>
    <property type="match status" value="1"/>
</dbReference>
<comment type="caution">
    <text evidence="7">The sequence shown here is derived from an EMBL/GenBank/DDBJ whole genome shotgun (WGS) entry which is preliminary data.</text>
</comment>
<dbReference type="InterPro" id="IPR036264">
    <property type="entry name" value="Bact_exopeptidase_dim_dom"/>
</dbReference>
<reference evidence="7 8" key="1">
    <citation type="submission" date="2024-09" db="EMBL/GenBank/DDBJ databases">
        <authorList>
            <person name="Sun Q."/>
            <person name="Mori K."/>
        </authorList>
    </citation>
    <scope>NUCLEOTIDE SEQUENCE [LARGE SCALE GENOMIC DNA]</scope>
    <source>
        <strain evidence="7 8">CCM 4839</strain>
    </source>
</reference>
<dbReference type="InterPro" id="IPR011650">
    <property type="entry name" value="Peptidase_M20_dimer"/>
</dbReference>
<dbReference type="PANTHER" id="PTHR43808">
    <property type="entry name" value="ACETYLORNITHINE DEACETYLASE"/>
    <property type="match status" value="1"/>
</dbReference>
<keyword evidence="5" id="KW-0862">Zinc</keyword>
<gene>
    <name evidence="7" type="ORF">ACFFJ8_28300</name>
</gene>
<protein>
    <submittedName>
        <fullName evidence="7">M20 family metallopeptidase</fullName>
    </submittedName>
</protein>
<dbReference type="EMBL" id="JBHLVF010000041">
    <property type="protein sequence ID" value="MFC0395256.1"/>
    <property type="molecule type" value="Genomic_DNA"/>
</dbReference>
<evidence type="ECO:0000256" key="3">
    <source>
        <dbReference type="ARBA" id="ARBA00022723"/>
    </source>
</evidence>
<dbReference type="InterPro" id="IPR001261">
    <property type="entry name" value="ArgE/DapE_CS"/>
</dbReference>
<dbReference type="Gene3D" id="3.40.630.10">
    <property type="entry name" value="Zn peptidases"/>
    <property type="match status" value="1"/>
</dbReference>